<dbReference type="PIRSF" id="PIRSF018968">
    <property type="entry name" value="ABC_permease_BceB"/>
    <property type="match status" value="1"/>
</dbReference>
<evidence type="ECO:0000256" key="4">
    <source>
        <dbReference type="ARBA" id="ARBA00022989"/>
    </source>
</evidence>
<protein>
    <submittedName>
        <fullName evidence="8">ABC transporter permease</fullName>
    </submittedName>
</protein>
<dbReference type="EMBL" id="QRCT01000013">
    <property type="protein sequence ID" value="RDU24248.1"/>
    <property type="molecule type" value="Genomic_DNA"/>
</dbReference>
<evidence type="ECO:0000256" key="1">
    <source>
        <dbReference type="ARBA" id="ARBA00004651"/>
    </source>
</evidence>
<comment type="subcellular location">
    <subcellularLocation>
        <location evidence="1 6">Cell membrane</location>
        <topology evidence="1 6">Multi-pass membrane protein</topology>
    </subcellularLocation>
</comment>
<evidence type="ECO:0000259" key="7">
    <source>
        <dbReference type="Pfam" id="PF02687"/>
    </source>
</evidence>
<dbReference type="RefSeq" id="WP_115480992.1">
    <property type="nucleotide sequence ID" value="NZ_QRCT01000013.1"/>
</dbReference>
<name>A0A371AXE8_9FIRM</name>
<dbReference type="Pfam" id="PF02687">
    <property type="entry name" value="FtsX"/>
    <property type="match status" value="1"/>
</dbReference>
<feature type="transmembrane region" description="Helical" evidence="6">
    <location>
        <begin position="623"/>
        <end position="644"/>
    </location>
</feature>
<dbReference type="PANTHER" id="PTHR46795:SF3">
    <property type="entry name" value="ABC TRANSPORTER PERMEASE"/>
    <property type="match status" value="1"/>
</dbReference>
<keyword evidence="9" id="KW-1185">Reference proteome</keyword>
<feature type="transmembrane region" description="Helical" evidence="6">
    <location>
        <begin position="286"/>
        <end position="311"/>
    </location>
</feature>
<dbReference type="AlphaFoldDB" id="A0A371AXE8"/>
<keyword evidence="5 6" id="KW-0472">Membrane</keyword>
<dbReference type="InterPro" id="IPR027022">
    <property type="entry name" value="ABC_permease_BceB-typ"/>
</dbReference>
<feature type="transmembrane region" description="Helical" evidence="6">
    <location>
        <begin position="132"/>
        <end position="151"/>
    </location>
</feature>
<keyword evidence="2 6" id="KW-1003">Cell membrane</keyword>
<feature type="transmembrane region" description="Helical" evidence="6">
    <location>
        <begin position="103"/>
        <end position="125"/>
    </location>
</feature>
<evidence type="ECO:0000256" key="3">
    <source>
        <dbReference type="ARBA" id="ARBA00022692"/>
    </source>
</evidence>
<sequence>MNSLFYLKLAWTNIKKNSKTYIPYILTSIGMIIVFYILCNISNTSGFDKIRGGASVKTVLGFGNYVVGIFSAIFLFYTNSFLIKNRKKELGLYNILGMEKKHIGKVLMLETIVVGLFSVVLGLILGAVFSKLLFLLFLKILGNVVFLKYIISMKAILYTFVLFTGIFAAALLYNFLQIRLTNPIELLHGGQHGEKEPKTRWLIALVGLASLAGAYYIALTTESPIDSIFLFLIAVIMVMIGTHCLFVAGSIVILKIMKKNKKFYYQTNHFTSVSGMIYRMKQNAVGLSNICILSTTVLVILSTTVSLFLGIEDELKFRYPYEVQINQSYISNENNEKLNRMIEEVNKKYNVKVSDLKSYSTGSMLINKNGTTFKKIENVYNNKSSLVEIYTLDDYNRLLGTKKALNDNEILFHSYKKDYKFDKVSIAGKTYQIKEQVGSMPIPGDSTTRLLDSYYLVVKDIDTVKEIAGPANDAKKPDSSIKHSYVYNLDPKMERYADYVQEIKTKIKESKDVTAYIEFREENRVEFKAMYGSLLFIGVFLGTSFMMATVLIIYYKQISEGYDDKERYTIMQKVGMSKSEVRNTIKSQIVMVFFIPLVMAAIHVAFAFKILNKILFLMNLFNTSLFITCTISCVLVFAVIYTLVYSMTAKAYYKIVN</sequence>
<comment type="similarity">
    <text evidence="6">Belongs to the ABC-4 integral membrane protein family.</text>
</comment>
<dbReference type="InterPro" id="IPR052536">
    <property type="entry name" value="ABC-4_Integral_Memb_Prot"/>
</dbReference>
<evidence type="ECO:0000313" key="9">
    <source>
        <dbReference type="Proteomes" id="UP000255036"/>
    </source>
</evidence>
<feature type="domain" description="ABC3 transporter permease C-terminal" evidence="7">
    <location>
        <begin position="65"/>
        <end position="183"/>
    </location>
</feature>
<reference evidence="8 9" key="1">
    <citation type="submission" date="2018-07" db="EMBL/GenBank/DDBJ databases">
        <title>Anaerosacharophilus polymeroproducens gen. nov. sp. nov., an anaerobic bacterium isolated from salt field.</title>
        <authorList>
            <person name="Kim W."/>
            <person name="Yang S.-H."/>
            <person name="Oh J."/>
            <person name="Lee J.-H."/>
            <person name="Kwon K.K."/>
        </authorList>
    </citation>
    <scope>NUCLEOTIDE SEQUENCE [LARGE SCALE GENOMIC DNA]</scope>
    <source>
        <strain evidence="8 9">MCWD5</strain>
    </source>
</reference>
<proteinExistence type="inferred from homology"/>
<dbReference type="Proteomes" id="UP000255036">
    <property type="component" value="Unassembled WGS sequence"/>
</dbReference>
<feature type="transmembrane region" description="Helical" evidence="6">
    <location>
        <begin position="530"/>
        <end position="555"/>
    </location>
</feature>
<organism evidence="8 9">
    <name type="scientific">Anaerosacchariphilus polymeriproducens</name>
    <dbReference type="NCBI Taxonomy" id="1812858"/>
    <lineage>
        <taxon>Bacteria</taxon>
        <taxon>Bacillati</taxon>
        <taxon>Bacillota</taxon>
        <taxon>Clostridia</taxon>
        <taxon>Lachnospirales</taxon>
        <taxon>Lachnospiraceae</taxon>
        <taxon>Anaerosacchariphilus</taxon>
    </lineage>
</organism>
<gene>
    <name evidence="8" type="ORF">DWV06_04545</name>
</gene>
<dbReference type="PANTHER" id="PTHR46795">
    <property type="entry name" value="ABC TRANSPORTER PERMEASE-RELATED-RELATED"/>
    <property type="match status" value="1"/>
</dbReference>
<evidence type="ECO:0000256" key="2">
    <source>
        <dbReference type="ARBA" id="ARBA00022475"/>
    </source>
</evidence>
<evidence type="ECO:0000256" key="5">
    <source>
        <dbReference type="ARBA" id="ARBA00023136"/>
    </source>
</evidence>
<evidence type="ECO:0000256" key="6">
    <source>
        <dbReference type="PIRNR" id="PIRNR018968"/>
    </source>
</evidence>
<feature type="transmembrane region" description="Helical" evidence="6">
    <location>
        <begin position="20"/>
        <end position="41"/>
    </location>
</feature>
<keyword evidence="6" id="KW-0813">Transport</keyword>
<feature type="transmembrane region" description="Helical" evidence="6">
    <location>
        <begin position="230"/>
        <end position="254"/>
    </location>
</feature>
<feature type="transmembrane region" description="Helical" evidence="6">
    <location>
        <begin position="157"/>
        <end position="176"/>
    </location>
</feature>
<feature type="transmembrane region" description="Helical" evidence="6">
    <location>
        <begin position="589"/>
        <end position="611"/>
    </location>
</feature>
<comment type="caution">
    <text evidence="8">The sequence shown here is derived from an EMBL/GenBank/DDBJ whole genome shotgun (WGS) entry which is preliminary data.</text>
</comment>
<dbReference type="OrthoDB" id="9781780at2"/>
<feature type="transmembrane region" description="Helical" evidence="6">
    <location>
        <begin position="62"/>
        <end position="83"/>
    </location>
</feature>
<evidence type="ECO:0000313" key="8">
    <source>
        <dbReference type="EMBL" id="RDU24248.1"/>
    </source>
</evidence>
<feature type="transmembrane region" description="Helical" evidence="6">
    <location>
        <begin position="201"/>
        <end position="218"/>
    </location>
</feature>
<dbReference type="InterPro" id="IPR003838">
    <property type="entry name" value="ABC3_permease_C"/>
</dbReference>
<keyword evidence="4 6" id="KW-1133">Transmembrane helix</keyword>
<keyword evidence="3 6" id="KW-0812">Transmembrane</keyword>
<accession>A0A371AXE8</accession>
<dbReference type="GO" id="GO:0005886">
    <property type="term" value="C:plasma membrane"/>
    <property type="evidence" value="ECO:0007669"/>
    <property type="project" value="UniProtKB-SubCell"/>
</dbReference>
<dbReference type="GO" id="GO:0055085">
    <property type="term" value="P:transmembrane transport"/>
    <property type="evidence" value="ECO:0007669"/>
    <property type="project" value="UniProtKB-UniRule"/>
</dbReference>